<evidence type="ECO:0000313" key="3">
    <source>
        <dbReference type="Proteomes" id="UP000602198"/>
    </source>
</evidence>
<feature type="domain" description="AB hydrolase-1" evidence="1">
    <location>
        <begin position="25"/>
        <end position="264"/>
    </location>
</feature>
<dbReference type="RefSeq" id="WP_201942635.1">
    <property type="nucleotide sequence ID" value="NZ_JAERRJ010000001.1"/>
</dbReference>
<dbReference type="InterPro" id="IPR029058">
    <property type="entry name" value="AB_hydrolase_fold"/>
</dbReference>
<protein>
    <submittedName>
        <fullName evidence="2">Alpha/beta hydrolase</fullName>
    </submittedName>
</protein>
<dbReference type="SUPFAM" id="SSF53474">
    <property type="entry name" value="alpha/beta-Hydrolases"/>
    <property type="match status" value="1"/>
</dbReference>
<dbReference type="PRINTS" id="PR00111">
    <property type="entry name" value="ABHYDROLASE"/>
</dbReference>
<accession>A0ABS1LYY8</accession>
<organism evidence="2 3">
    <name type="scientific">Nocardia acididurans</name>
    <dbReference type="NCBI Taxonomy" id="2802282"/>
    <lineage>
        <taxon>Bacteria</taxon>
        <taxon>Bacillati</taxon>
        <taxon>Actinomycetota</taxon>
        <taxon>Actinomycetes</taxon>
        <taxon>Mycobacteriales</taxon>
        <taxon>Nocardiaceae</taxon>
        <taxon>Nocardia</taxon>
    </lineage>
</organism>
<dbReference type="Pfam" id="PF12697">
    <property type="entry name" value="Abhydrolase_6"/>
    <property type="match status" value="1"/>
</dbReference>
<keyword evidence="2" id="KW-0378">Hydrolase</keyword>
<dbReference type="Proteomes" id="UP000602198">
    <property type="component" value="Unassembled WGS sequence"/>
</dbReference>
<dbReference type="GO" id="GO:0016787">
    <property type="term" value="F:hydrolase activity"/>
    <property type="evidence" value="ECO:0007669"/>
    <property type="project" value="UniProtKB-KW"/>
</dbReference>
<dbReference type="InterPro" id="IPR000639">
    <property type="entry name" value="Epox_hydrolase-like"/>
</dbReference>
<dbReference type="PRINTS" id="PR00412">
    <property type="entry name" value="EPOXHYDRLASE"/>
</dbReference>
<reference evidence="2 3" key="1">
    <citation type="submission" date="2021-01" db="EMBL/GenBank/DDBJ databases">
        <title>WGS of actinomycetes isolated from Thailand.</title>
        <authorList>
            <person name="Thawai C."/>
        </authorList>
    </citation>
    <scope>NUCLEOTIDE SEQUENCE [LARGE SCALE GENOMIC DNA]</scope>
    <source>
        <strain evidence="2 3">LPG 2</strain>
    </source>
</reference>
<dbReference type="InterPro" id="IPR050266">
    <property type="entry name" value="AB_hydrolase_sf"/>
</dbReference>
<keyword evidence="3" id="KW-1185">Reference proteome</keyword>
<dbReference type="EMBL" id="JAERRJ010000001">
    <property type="protein sequence ID" value="MBL1073129.1"/>
    <property type="molecule type" value="Genomic_DNA"/>
</dbReference>
<proteinExistence type="predicted"/>
<dbReference type="PANTHER" id="PTHR43798:SF33">
    <property type="entry name" value="HYDROLASE, PUTATIVE (AFU_ORTHOLOGUE AFUA_2G14860)-RELATED"/>
    <property type="match status" value="1"/>
</dbReference>
<evidence type="ECO:0000313" key="2">
    <source>
        <dbReference type="EMBL" id="MBL1073129.1"/>
    </source>
</evidence>
<name>A0ABS1LYY8_9NOCA</name>
<sequence>MSEFVVVPGARVRVCDEGDPTRKALVLLHGFCGSVHWFERMTPLLIDQYRVVRIDLAGHGLTRSRGSFDPDAQARLVESVLARLEVNSAVAVGHSMGADIAIELSRVSDRVSELVVIGQAPDYSYANLPKVDALFTLPFVAQAVHRMAPAVAVRQALRAGFARGFPMERGFDDPRQAMLDHALTNPGVYRVVSGDRRKALAARPLDRRIRESGLPTLVIHGAADQMYDCAKTAARYRDAGAMVRIVEGAGHSPNVEKPAETVAAIREFLAERQAAGA</sequence>
<dbReference type="InterPro" id="IPR000073">
    <property type="entry name" value="AB_hydrolase_1"/>
</dbReference>
<gene>
    <name evidence="2" type="ORF">JK358_01840</name>
</gene>
<evidence type="ECO:0000259" key="1">
    <source>
        <dbReference type="Pfam" id="PF12697"/>
    </source>
</evidence>
<dbReference type="PANTHER" id="PTHR43798">
    <property type="entry name" value="MONOACYLGLYCEROL LIPASE"/>
    <property type="match status" value="1"/>
</dbReference>
<comment type="caution">
    <text evidence="2">The sequence shown here is derived from an EMBL/GenBank/DDBJ whole genome shotgun (WGS) entry which is preliminary data.</text>
</comment>
<dbReference type="Gene3D" id="3.40.50.1820">
    <property type="entry name" value="alpha/beta hydrolase"/>
    <property type="match status" value="1"/>
</dbReference>